<feature type="domain" description="Cadherin" evidence="15">
    <location>
        <begin position="1313"/>
        <end position="1416"/>
    </location>
</feature>
<dbReference type="PANTHER" id="PTHR24025:SF23">
    <property type="entry name" value="NEURAL-CADHERIN"/>
    <property type="match status" value="1"/>
</dbReference>
<evidence type="ECO:0000313" key="17">
    <source>
        <dbReference type="Proteomes" id="UP000228934"/>
    </source>
</evidence>
<dbReference type="GO" id="GO:0005911">
    <property type="term" value="C:cell-cell junction"/>
    <property type="evidence" value="ECO:0007669"/>
    <property type="project" value="TreeGrafter"/>
</dbReference>
<feature type="domain" description="Cadherin" evidence="15">
    <location>
        <begin position="695"/>
        <end position="796"/>
    </location>
</feature>
<dbReference type="FunFam" id="2.60.40.60:FF:000024">
    <property type="entry name" value="FAT atypical cadherin 3"/>
    <property type="match status" value="1"/>
</dbReference>
<dbReference type="Proteomes" id="UP000228934">
    <property type="component" value="Unassembled WGS sequence"/>
</dbReference>
<keyword evidence="13" id="KW-0325">Glycoprotein</keyword>
<proteinExistence type="predicted"/>
<dbReference type="SUPFAM" id="SSF49313">
    <property type="entry name" value="Cadherin-like"/>
    <property type="match status" value="23"/>
</dbReference>
<keyword evidence="3" id="KW-1003">Cell membrane</keyword>
<dbReference type="FunFam" id="2.60.40.60:FF:000058">
    <property type="entry name" value="FAT atypical cadherin 3"/>
    <property type="match status" value="1"/>
</dbReference>
<keyword evidence="6" id="KW-0732">Signal</keyword>
<dbReference type="FunFam" id="2.60.40.60:FF:000116">
    <property type="entry name" value="Dachsous cadherin-related 2"/>
    <property type="match status" value="1"/>
</dbReference>
<dbReference type="FunFam" id="2.60.40.60:FF:000033">
    <property type="entry name" value="FAT atypical cadherin 1"/>
    <property type="match status" value="1"/>
</dbReference>
<evidence type="ECO:0000256" key="12">
    <source>
        <dbReference type="ARBA" id="ARBA00023157"/>
    </source>
</evidence>
<evidence type="ECO:0000256" key="10">
    <source>
        <dbReference type="ARBA" id="ARBA00022989"/>
    </source>
</evidence>
<feature type="domain" description="Cadherin" evidence="15">
    <location>
        <begin position="282"/>
        <end position="386"/>
    </location>
</feature>
<evidence type="ECO:0000256" key="14">
    <source>
        <dbReference type="PROSITE-ProRule" id="PRU00043"/>
    </source>
</evidence>
<accession>A0A2G9SFE8</accession>
<dbReference type="FunFam" id="2.60.40.60:FF:000089">
    <property type="entry name" value="FAT atypical cadherin 1"/>
    <property type="match status" value="1"/>
</dbReference>
<keyword evidence="8 14" id="KW-0106">Calcium</keyword>
<dbReference type="GO" id="GO:0007156">
    <property type="term" value="P:homophilic cell adhesion via plasma membrane adhesion molecules"/>
    <property type="evidence" value="ECO:0007669"/>
    <property type="project" value="InterPro"/>
</dbReference>
<sequence length="2550" mass="283750">MDKDKGIYGQVTYSITEQETDVFTIDPTTGVIFSTAAFPAGSYTILTVNGGSPSRSSNVRLHIQWIHNPAPSDEPLTFDEPLFTFQVMETDPVNHMLGLLSTELYSQCWFNITGGNDELDFDIDKTNSGLVIARPLQASRRSFYNLTVQVTDGSRAVSTQVYISVVPYNHHRPEFQKNQYTVQIPEDVQLGSEVIKVTATDQDSGNRLIYTIQGSADPRSSKMFRIDPNTGVLFTTETMDYETMPIHILNIMVRDQEVQIKRDFVRITIQVQDINDHSPHFIHPVYEGSVSDSAAVGAEVLRVQATDKDQGLNAKIQYFIHSGNSEGYFNIDKSSGLITIAKTLEQLTKSWITLTILAVDQGTPPFQDIATVNLQIKPSDTSTPKFMLREYVVEISESVTIGFFVTMVSATSWSSINYDIKEGNEEGSFYLNCYSGIITTKKNLDFETISSYQLKIRGTSSLGYFSETTVFIYIIDENDNSPIFSQSIYLGQINEDAPIGSMVTSMDLTPLIIQATDNDTEANAILSYQILDPEVLRYFKINPSMGTLFTVAELDFEIATSFFFDVHVCDSGIPSRFASQPVKVTIQVINVNDSPPKFLKDIYDLNIYLPAHNNMHILTVAARDVDSEVMYSISEGNADNAFLIDSRSGVLVLNDSSLLKSYHELPIKAWDGLYHDTALIKINVTQFRITNLKFDQASYTSKVTENDPSIKVLNIVDVVGIQLNEPVSFSVLTYTELFQIIPSSGVLQTKGLAFDRESQSKYDVIVEAKDSRNPPRVSQAKAEVYVEDVNDNAPEFINTPYYLAVEDGIEPGDVIFQVSAIDKDAGQNSALTFQLEDDYKYFRIDPSLGDIILRQPFDYEALNQYVLKVIVRDHGKPSLQAQEEVVIIVRNKSNPIFQSLYYTVNLPENVPISTPVLHIQARSPEGFRIIYNIVENEALSFFSIDFKTGSLSVSGQLDYETKTTHLLTVRATDSAVGHFSEARVLVKVEDVNDHSPVFSQMVYTAHIMEKLPPYQPVIQLQASDQDSGKNQEVSYHILGNDTEETHAFFHINHKTGEITTAQELDYETMRQFQFKVRATDNGLPPLHSDALVIVNITDVNDNPPEFRETHYEANVSELANCGHIVIKVQAFDLDSVDAGRLEYLILSGNNHRHFTINRTSGVISFSNLCRNSLDLFYQLQVAATDGVYRDTVPVYINITHANKHTPSFQQNVFEVELAENAEIGTTVIELAVNDPDDGPYGMVDYSIINKLALDMFSIDSNGHIATLRKLDRENATERLIAIKVMAKDGGGRAAFCTVKIILTDENDNPPLFIANEYTLSVQSNLGKGTPIIQVLAYDADEGQNADVTYSIDKYDEDLVQINPYNGTITAKKSLLGLENKDITFTVIAKDGAPPNWSSLVPVHLHIVPTEVTLPKFSEPLYSFSASEDLPEGSEVGLVKATAMEPVIYSLVEGTTPESNKDGVFSLDKHTGALVVKKGVDHEKTKWYLIDVQANCPHLGKELVSLVSVSIQVKDINDNQPVFESDLYRASLTENMPAGTTVIQVTANDQDTGNDGVVTYSLKGDTSEIQRFFTIDAENGWIRTLKELDCEKQEVYQFYVVATDQGKKIRLSSETMVEVTVTDENDNPPRFTSQVYRGSIAENSKSGQVITTFKTWDSDMSESNRKVACFITDGDPLGLFSISEVGDQWVISSKKPLDREDMEKHHLKLCLGFHIPAMDELLQCRKTFISDNSPFYQMLYTATVAEDAPPGLLILKISAKDPDLGNNAQITYALYGLGDDRFRLDPYTGELTTLAHLDREQKAFYNLVAKAIDGGGLSCQSDIVLSLEDINDNGPVFSMNHYSVTVYDNTTLKTPVAVVIARDPDEGLNSEVMYSLSNSANGLFSVDETTGVARLEKPLEGMEDVVIELTVCATDRGFPHPLSTCTPITVSVVSLSYYRSVFGNPENIIQVPEDQPVGSELLNLAKLTQDIESNLKIEYQILNGNENDIFRLTDTGILYLNGKLDFESQRQYYLSIEGTRGSSPPLSDVTVVVINVTDINDHKPVFSQEEYQEEIPENAVVGDLVVMISAVDLDGPKNNKVTLKIVKGDPHGHFSIHPERGDLRVLSRLDREQKAKYSLVVRANDNGVQALYNEVTVQIHLLDVNDNPPVFLQSNYSLVLQDNSPAGTSVLTLIATDKDSSKNGPPFNFQIMEGNEDSMFQISPDGVLSTTAVLSRGSKEKHVLKIKVSDNGTPHLSSSTFVSIQVIDQSRHSPTVLPLEIFITTSEASFHGTVLGKLHATDQDPHDTLMYRLAEEELRKGLFSVGITDGKVIALESLQQGQYFFNVTVSDGSFTSMAPVHIYVWCFSDEALQQSLVLRFKSLSPEDFIGDHWRNFQRFLGNLLSVDRQQIQMASLQKDETSSSLDLVLVTGMSSSSLSKPQALAEKISEVKSELDQSTGLHIERIFHLPCNGLQCKNRTCQEMIKLDPSVLSSHSTARLSVITPQHTLRQICTCNSTALRFDGHSFLHYYHEVSGGWKVQFRLKTHQPRSVLVFVNGSSSSLLEVGFIYL</sequence>
<dbReference type="FunFam" id="2.60.40.60:FF:000032">
    <property type="entry name" value="FAT atypical cadherin 1"/>
    <property type="match status" value="1"/>
</dbReference>
<dbReference type="FunFam" id="2.60.40.60:FF:000104">
    <property type="entry name" value="cadherin-23 isoform X1"/>
    <property type="match status" value="1"/>
</dbReference>
<feature type="domain" description="Cadherin" evidence="15">
    <location>
        <begin position="1735"/>
        <end position="1836"/>
    </location>
</feature>
<dbReference type="PANTHER" id="PTHR24025">
    <property type="entry name" value="DESMOGLEIN FAMILY MEMBER"/>
    <property type="match status" value="1"/>
</dbReference>
<feature type="domain" description="Cadherin" evidence="15">
    <location>
        <begin position="2256"/>
        <end position="2366"/>
    </location>
</feature>
<feature type="domain" description="Cadherin" evidence="15">
    <location>
        <begin position="2046"/>
        <end position="2150"/>
    </location>
</feature>
<evidence type="ECO:0000256" key="5">
    <source>
        <dbReference type="ARBA" id="ARBA00022692"/>
    </source>
</evidence>
<dbReference type="FunFam" id="2.60.40.60:FF:000026">
    <property type="entry name" value="FAT atypical cadherin 1"/>
    <property type="match status" value="2"/>
</dbReference>
<evidence type="ECO:0000256" key="8">
    <source>
        <dbReference type="ARBA" id="ARBA00022837"/>
    </source>
</evidence>
<evidence type="ECO:0000256" key="9">
    <source>
        <dbReference type="ARBA" id="ARBA00022889"/>
    </source>
</evidence>
<dbReference type="GO" id="GO:0005509">
    <property type="term" value="F:calcium ion binding"/>
    <property type="evidence" value="ECO:0007669"/>
    <property type="project" value="UniProtKB-UniRule"/>
</dbReference>
<keyword evidence="4" id="KW-0245">EGF-like domain</keyword>
<evidence type="ECO:0000256" key="7">
    <source>
        <dbReference type="ARBA" id="ARBA00022737"/>
    </source>
</evidence>
<dbReference type="InterPro" id="IPR020894">
    <property type="entry name" value="Cadherin_CS"/>
</dbReference>
<protein>
    <recommendedName>
        <fullName evidence="15">Cadherin domain-containing protein</fullName>
    </recommendedName>
</protein>
<keyword evidence="17" id="KW-1185">Reference proteome</keyword>
<keyword evidence="11" id="KW-0472">Membrane</keyword>
<evidence type="ECO:0000256" key="2">
    <source>
        <dbReference type="ARBA" id="ARBA00004479"/>
    </source>
</evidence>
<feature type="domain" description="Cadherin" evidence="15">
    <location>
        <begin position="2151"/>
        <end position="2255"/>
    </location>
</feature>
<dbReference type="FunFam" id="2.60.40.60:FF:000071">
    <property type="entry name" value="FAT atypical cadherin 1"/>
    <property type="match status" value="1"/>
</dbReference>
<dbReference type="CDD" id="cd11304">
    <property type="entry name" value="Cadherin_repeat"/>
    <property type="match status" value="22"/>
</dbReference>
<feature type="domain" description="Cadherin" evidence="15">
    <location>
        <begin position="1837"/>
        <end position="1941"/>
    </location>
</feature>
<dbReference type="PROSITE" id="PS00232">
    <property type="entry name" value="CADHERIN_1"/>
    <property type="match status" value="10"/>
</dbReference>
<comment type="subcellular location">
    <subcellularLocation>
        <location evidence="1">Cell membrane</location>
        <topology evidence="1">Single-pass membrane protein</topology>
    </subcellularLocation>
    <subcellularLocation>
        <location evidence="2">Membrane</location>
        <topology evidence="2">Single-pass type I membrane protein</topology>
    </subcellularLocation>
</comment>
<evidence type="ECO:0000256" key="4">
    <source>
        <dbReference type="ARBA" id="ARBA00022536"/>
    </source>
</evidence>
<dbReference type="PROSITE" id="PS50268">
    <property type="entry name" value="CADHERIN_2"/>
    <property type="match status" value="21"/>
</dbReference>
<feature type="domain" description="Cadherin" evidence="15">
    <location>
        <begin position="1948"/>
        <end position="2045"/>
    </location>
</feature>
<gene>
    <name evidence="16" type="ORF">AB205_0114860</name>
</gene>
<dbReference type="OrthoDB" id="6252479at2759"/>
<dbReference type="EMBL" id="KV924213">
    <property type="protein sequence ID" value="PIO38223.1"/>
    <property type="molecule type" value="Genomic_DNA"/>
</dbReference>
<dbReference type="PRINTS" id="PR00205">
    <property type="entry name" value="CADHERIN"/>
</dbReference>
<feature type="domain" description="Cadherin" evidence="15">
    <location>
        <begin position="797"/>
        <end position="897"/>
    </location>
</feature>
<feature type="domain" description="Cadherin" evidence="15">
    <location>
        <begin position="1417"/>
        <end position="1522"/>
    </location>
</feature>
<keyword evidence="12" id="KW-1015">Disulfide bond</keyword>
<feature type="domain" description="Cadherin" evidence="15">
    <location>
        <begin position="387"/>
        <end position="484"/>
    </location>
</feature>
<dbReference type="FunFam" id="2.60.40.60:FF:000061">
    <property type="entry name" value="FAT atypical cadherin 3"/>
    <property type="match status" value="1"/>
</dbReference>
<dbReference type="InterPro" id="IPR050971">
    <property type="entry name" value="Cadherin-domain_protein"/>
</dbReference>
<dbReference type="FunFam" id="2.60.40.60:FF:000041">
    <property type="entry name" value="FAT atypical cadherin 1"/>
    <property type="match status" value="1"/>
</dbReference>
<dbReference type="FunFam" id="2.60.40.60:FF:000197">
    <property type="entry name" value="FAT atypical cadherin 2"/>
    <property type="match status" value="1"/>
</dbReference>
<dbReference type="GO" id="GO:0009653">
    <property type="term" value="P:anatomical structure morphogenesis"/>
    <property type="evidence" value="ECO:0007669"/>
    <property type="project" value="UniProtKB-ARBA"/>
</dbReference>
<feature type="domain" description="Cadherin" evidence="15">
    <location>
        <begin position="898"/>
        <end position="998"/>
    </location>
</feature>
<dbReference type="FunFam" id="2.60.40.60:FF:000194">
    <property type="entry name" value="FAT atypical cadherin 2"/>
    <property type="match status" value="1"/>
</dbReference>
<dbReference type="FunFam" id="2.60.40.60:FF:000053">
    <property type="entry name" value="FAT atypical cadherin 3"/>
    <property type="match status" value="1"/>
</dbReference>
<dbReference type="GO" id="GO:0005886">
    <property type="term" value="C:plasma membrane"/>
    <property type="evidence" value="ECO:0007669"/>
    <property type="project" value="UniProtKB-SubCell"/>
</dbReference>
<dbReference type="FunFam" id="2.60.40.60:FF:000059">
    <property type="entry name" value="FAT atypical cadherin 3"/>
    <property type="match status" value="1"/>
</dbReference>
<keyword evidence="9" id="KW-0130">Cell adhesion</keyword>
<evidence type="ECO:0000313" key="16">
    <source>
        <dbReference type="EMBL" id="PIO38223.1"/>
    </source>
</evidence>
<evidence type="ECO:0000256" key="3">
    <source>
        <dbReference type="ARBA" id="ARBA00022475"/>
    </source>
</evidence>
<evidence type="ECO:0000256" key="6">
    <source>
        <dbReference type="ARBA" id="ARBA00022729"/>
    </source>
</evidence>
<keyword evidence="5" id="KW-0812">Transmembrane</keyword>
<feature type="domain" description="Cadherin" evidence="15">
    <location>
        <begin position="999"/>
        <end position="1106"/>
    </location>
</feature>
<dbReference type="Pfam" id="PF00028">
    <property type="entry name" value="Cadherin"/>
    <property type="match status" value="17"/>
</dbReference>
<organism evidence="16 17">
    <name type="scientific">Aquarana catesbeiana</name>
    <name type="common">American bullfrog</name>
    <name type="synonym">Rana catesbeiana</name>
    <dbReference type="NCBI Taxonomy" id="8400"/>
    <lineage>
        <taxon>Eukaryota</taxon>
        <taxon>Metazoa</taxon>
        <taxon>Chordata</taxon>
        <taxon>Craniata</taxon>
        <taxon>Vertebrata</taxon>
        <taxon>Euteleostomi</taxon>
        <taxon>Amphibia</taxon>
        <taxon>Batrachia</taxon>
        <taxon>Anura</taxon>
        <taxon>Neobatrachia</taxon>
        <taxon>Ranoidea</taxon>
        <taxon>Ranidae</taxon>
        <taxon>Aquarana</taxon>
    </lineage>
</organism>
<feature type="domain" description="Cadherin" evidence="15">
    <location>
        <begin position="1631"/>
        <end position="1708"/>
    </location>
</feature>
<dbReference type="FunFam" id="2.60.40.60:FF:000021">
    <property type="entry name" value="FAT atypical cadherin 1"/>
    <property type="match status" value="2"/>
</dbReference>
<dbReference type="FunFam" id="2.60.40.60:FF:000084">
    <property type="entry name" value="FAT atypical cadherin 3"/>
    <property type="match status" value="1"/>
</dbReference>
<evidence type="ECO:0000256" key="11">
    <source>
        <dbReference type="ARBA" id="ARBA00023136"/>
    </source>
</evidence>
<feature type="domain" description="Cadherin" evidence="15">
    <location>
        <begin position="1209"/>
        <end position="1312"/>
    </location>
</feature>
<feature type="domain" description="Cadherin" evidence="15">
    <location>
        <begin position="1523"/>
        <end position="1630"/>
    </location>
</feature>
<reference evidence="17" key="1">
    <citation type="journal article" date="2017" name="Nat. Commun.">
        <title>The North American bullfrog draft genome provides insight into hormonal regulation of long noncoding RNA.</title>
        <authorList>
            <person name="Hammond S.A."/>
            <person name="Warren R.L."/>
            <person name="Vandervalk B.P."/>
            <person name="Kucuk E."/>
            <person name="Khan H."/>
            <person name="Gibb E.A."/>
            <person name="Pandoh P."/>
            <person name="Kirk H."/>
            <person name="Zhao Y."/>
            <person name="Jones M."/>
            <person name="Mungall A.J."/>
            <person name="Coope R."/>
            <person name="Pleasance S."/>
            <person name="Moore R.A."/>
            <person name="Holt R.A."/>
            <person name="Round J.M."/>
            <person name="Ohora S."/>
            <person name="Walle B.V."/>
            <person name="Veldhoen N."/>
            <person name="Helbing C.C."/>
            <person name="Birol I."/>
        </authorList>
    </citation>
    <scope>NUCLEOTIDE SEQUENCE [LARGE SCALE GENOMIC DNA]</scope>
</reference>
<feature type="domain" description="Cadherin" evidence="15">
    <location>
        <begin position="485"/>
        <end position="598"/>
    </location>
</feature>
<keyword evidence="10" id="KW-1133">Transmembrane helix</keyword>
<dbReference type="Gene3D" id="2.60.40.60">
    <property type="entry name" value="Cadherins"/>
    <property type="match status" value="23"/>
</dbReference>
<keyword evidence="7" id="KW-0677">Repeat</keyword>
<feature type="domain" description="Cadherin" evidence="15">
    <location>
        <begin position="1107"/>
        <end position="1208"/>
    </location>
</feature>
<evidence type="ECO:0000256" key="1">
    <source>
        <dbReference type="ARBA" id="ARBA00004162"/>
    </source>
</evidence>
<feature type="domain" description="Cadherin" evidence="15">
    <location>
        <begin position="110"/>
        <end position="175"/>
    </location>
</feature>
<dbReference type="SMART" id="SM00112">
    <property type="entry name" value="CA"/>
    <property type="match status" value="23"/>
</dbReference>
<evidence type="ECO:0000256" key="13">
    <source>
        <dbReference type="ARBA" id="ARBA00023180"/>
    </source>
</evidence>
<feature type="domain" description="Cadherin" evidence="15">
    <location>
        <begin position="176"/>
        <end position="281"/>
    </location>
</feature>
<name>A0A2G9SFE8_AQUCT</name>
<dbReference type="InterPro" id="IPR015919">
    <property type="entry name" value="Cadherin-like_sf"/>
</dbReference>
<evidence type="ECO:0000259" key="15">
    <source>
        <dbReference type="PROSITE" id="PS50268"/>
    </source>
</evidence>
<dbReference type="InterPro" id="IPR002126">
    <property type="entry name" value="Cadherin-like_dom"/>
</dbReference>
<dbReference type="FunFam" id="2.60.40.60:FF:000013">
    <property type="entry name" value="Cadherin EGF LAG seven-pass G-type receptor"/>
    <property type="match status" value="1"/>
</dbReference>
<dbReference type="FunFam" id="2.60.40.60:FF:000051">
    <property type="entry name" value="FAT atypical cadherin 1"/>
    <property type="match status" value="1"/>
</dbReference>